<dbReference type="Pfam" id="PF00486">
    <property type="entry name" value="Trans_reg_C"/>
    <property type="match status" value="1"/>
</dbReference>
<keyword evidence="9" id="KW-1185">Reference proteome</keyword>
<dbReference type="GO" id="GO:0032993">
    <property type="term" value="C:protein-DNA complex"/>
    <property type="evidence" value="ECO:0007669"/>
    <property type="project" value="TreeGrafter"/>
</dbReference>
<evidence type="ECO:0000256" key="2">
    <source>
        <dbReference type="ARBA" id="ARBA00023125"/>
    </source>
</evidence>
<dbReference type="InterPro" id="IPR039420">
    <property type="entry name" value="WalR-like"/>
</dbReference>
<dbReference type="PANTHER" id="PTHR48111">
    <property type="entry name" value="REGULATOR OF RPOS"/>
    <property type="match status" value="1"/>
</dbReference>
<dbReference type="PROSITE" id="PS50110">
    <property type="entry name" value="RESPONSE_REGULATORY"/>
    <property type="match status" value="1"/>
</dbReference>
<dbReference type="RefSeq" id="WP_073626804.1">
    <property type="nucleotide sequence ID" value="NZ_FRXO01000002.1"/>
</dbReference>
<dbReference type="SUPFAM" id="SSF52172">
    <property type="entry name" value="CheY-like"/>
    <property type="match status" value="1"/>
</dbReference>
<keyword evidence="3" id="KW-0804">Transcription</keyword>
<dbReference type="InterPro" id="IPR016032">
    <property type="entry name" value="Sig_transdc_resp-reg_C-effctor"/>
</dbReference>
<feature type="domain" description="OmpR/PhoB-type" evidence="7">
    <location>
        <begin position="122"/>
        <end position="222"/>
    </location>
</feature>
<keyword evidence="2 5" id="KW-0238">DNA-binding</keyword>
<dbReference type="PROSITE" id="PS51755">
    <property type="entry name" value="OMPR_PHOB"/>
    <property type="match status" value="1"/>
</dbReference>
<feature type="domain" description="Response regulatory" evidence="6">
    <location>
        <begin position="1"/>
        <end position="116"/>
    </location>
</feature>
<comment type="caution">
    <text evidence="4">Lacks conserved residue(s) required for the propagation of feature annotation.</text>
</comment>
<evidence type="ECO:0000256" key="4">
    <source>
        <dbReference type="PROSITE-ProRule" id="PRU00169"/>
    </source>
</evidence>
<evidence type="ECO:0000259" key="6">
    <source>
        <dbReference type="PROSITE" id="PS50110"/>
    </source>
</evidence>
<dbReference type="SMART" id="SM00862">
    <property type="entry name" value="Trans_reg_C"/>
    <property type="match status" value="1"/>
</dbReference>
<accession>A0A1M7ZEM2</accession>
<evidence type="ECO:0000256" key="5">
    <source>
        <dbReference type="PROSITE-ProRule" id="PRU01091"/>
    </source>
</evidence>
<evidence type="ECO:0000256" key="3">
    <source>
        <dbReference type="ARBA" id="ARBA00023163"/>
    </source>
</evidence>
<dbReference type="Gene3D" id="1.10.10.10">
    <property type="entry name" value="Winged helix-like DNA-binding domain superfamily/Winged helix DNA-binding domain"/>
    <property type="match status" value="1"/>
</dbReference>
<name>A0A1M7ZEM2_9HYPH</name>
<evidence type="ECO:0000313" key="9">
    <source>
        <dbReference type="Proteomes" id="UP000186406"/>
    </source>
</evidence>
<dbReference type="GO" id="GO:0000976">
    <property type="term" value="F:transcription cis-regulatory region binding"/>
    <property type="evidence" value="ECO:0007669"/>
    <property type="project" value="TreeGrafter"/>
</dbReference>
<dbReference type="InterPro" id="IPR011006">
    <property type="entry name" value="CheY-like_superfamily"/>
</dbReference>
<evidence type="ECO:0000256" key="1">
    <source>
        <dbReference type="ARBA" id="ARBA00023015"/>
    </source>
</evidence>
<dbReference type="SUPFAM" id="SSF46894">
    <property type="entry name" value="C-terminal effector domain of the bipartite response regulators"/>
    <property type="match status" value="1"/>
</dbReference>
<feature type="DNA-binding region" description="OmpR/PhoB-type" evidence="5">
    <location>
        <begin position="122"/>
        <end position="222"/>
    </location>
</feature>
<dbReference type="Proteomes" id="UP000186406">
    <property type="component" value="Unassembled WGS sequence"/>
</dbReference>
<dbReference type="PANTHER" id="PTHR48111:SF67">
    <property type="entry name" value="TRANSCRIPTIONAL REGULATORY PROTEIN TCTD"/>
    <property type="match status" value="1"/>
</dbReference>
<dbReference type="InterPro" id="IPR036388">
    <property type="entry name" value="WH-like_DNA-bd_sf"/>
</dbReference>
<dbReference type="GO" id="GO:0006355">
    <property type="term" value="P:regulation of DNA-templated transcription"/>
    <property type="evidence" value="ECO:0007669"/>
    <property type="project" value="InterPro"/>
</dbReference>
<dbReference type="OrthoDB" id="9807846at2"/>
<dbReference type="STRING" id="1123029.SAMN02745172_01342"/>
<organism evidence="8 9">
    <name type="scientific">Pseudoxanthobacter soli DSM 19599</name>
    <dbReference type="NCBI Taxonomy" id="1123029"/>
    <lineage>
        <taxon>Bacteria</taxon>
        <taxon>Pseudomonadati</taxon>
        <taxon>Pseudomonadota</taxon>
        <taxon>Alphaproteobacteria</taxon>
        <taxon>Hyphomicrobiales</taxon>
        <taxon>Segnochrobactraceae</taxon>
        <taxon>Pseudoxanthobacter</taxon>
    </lineage>
</organism>
<dbReference type="InterPro" id="IPR001867">
    <property type="entry name" value="OmpR/PhoB-type_DNA-bd"/>
</dbReference>
<protein>
    <submittedName>
        <fullName evidence="8">DNA-binding response regulator, OmpR family, contains REC and winged-helix (WHTH) domain</fullName>
    </submittedName>
</protein>
<gene>
    <name evidence="8" type="ORF">SAMN02745172_01342</name>
</gene>
<keyword evidence="1" id="KW-0805">Transcription regulation</keyword>
<dbReference type="EMBL" id="FRXO01000002">
    <property type="protein sequence ID" value="SHO63318.1"/>
    <property type="molecule type" value="Genomic_DNA"/>
</dbReference>
<dbReference type="GO" id="GO:0000156">
    <property type="term" value="F:phosphorelay response regulator activity"/>
    <property type="evidence" value="ECO:0007669"/>
    <property type="project" value="TreeGrafter"/>
</dbReference>
<sequence length="224" mass="25777">MYIFIEQRPEVSAAYVSGFTREGWPSLGLRSEEFREWVETTSDQDLRSVQGFVLGDFDGRQNYPDLIRTHSRAPIIALSEVRSLEQTLKLFSAGIDDVVPKPVHVRELIARSDAVWRRLNMNSGPSVKGRLKVHFDGRDPEIDGDPLPLPRRERLILEYIVKNSGRRITKAQLFNSIYGIFNHSVSETVVEGHMSKLRKKLRQRLGYEVIEAKRYLGYCFVEPS</sequence>
<dbReference type="AlphaFoldDB" id="A0A1M7ZEM2"/>
<dbReference type="GO" id="GO:0005829">
    <property type="term" value="C:cytosol"/>
    <property type="evidence" value="ECO:0007669"/>
    <property type="project" value="TreeGrafter"/>
</dbReference>
<proteinExistence type="predicted"/>
<reference evidence="8 9" key="1">
    <citation type="submission" date="2016-12" db="EMBL/GenBank/DDBJ databases">
        <authorList>
            <person name="Song W.-J."/>
            <person name="Kurnit D.M."/>
        </authorList>
    </citation>
    <scope>NUCLEOTIDE SEQUENCE [LARGE SCALE GENOMIC DNA]</scope>
    <source>
        <strain evidence="8 9">DSM 19599</strain>
    </source>
</reference>
<evidence type="ECO:0000313" key="8">
    <source>
        <dbReference type="EMBL" id="SHO63318.1"/>
    </source>
</evidence>
<dbReference type="Gene3D" id="3.40.50.2300">
    <property type="match status" value="1"/>
</dbReference>
<dbReference type="CDD" id="cd00383">
    <property type="entry name" value="trans_reg_C"/>
    <property type="match status" value="1"/>
</dbReference>
<evidence type="ECO:0000259" key="7">
    <source>
        <dbReference type="PROSITE" id="PS51755"/>
    </source>
</evidence>
<dbReference type="InterPro" id="IPR001789">
    <property type="entry name" value="Sig_transdc_resp-reg_receiver"/>
</dbReference>